<dbReference type="SMART" id="SM01381">
    <property type="entry name" value="7TM_GPCR_Srsx"/>
    <property type="match status" value="1"/>
</dbReference>
<keyword evidence="17" id="KW-1185">Reference proteome</keyword>
<evidence type="ECO:0000259" key="15">
    <source>
        <dbReference type="PROSITE" id="PS50262"/>
    </source>
</evidence>
<evidence type="ECO:0000256" key="8">
    <source>
        <dbReference type="ARBA" id="ARBA00023136"/>
    </source>
</evidence>
<dbReference type="PROSITE" id="PS50262">
    <property type="entry name" value="G_PROTEIN_RECEP_F1_2"/>
    <property type="match status" value="1"/>
</dbReference>
<feature type="transmembrane region" description="Helical" evidence="14">
    <location>
        <begin position="276"/>
        <end position="296"/>
    </location>
</feature>
<feature type="transmembrane region" description="Helical" evidence="14">
    <location>
        <begin position="12"/>
        <end position="35"/>
    </location>
</feature>
<dbReference type="GeneID" id="109410067"/>
<evidence type="ECO:0000313" key="16">
    <source>
        <dbReference type="EnsemblMetazoa" id="AALFPA23_017631.P25839"/>
    </source>
</evidence>
<keyword evidence="9 12" id="KW-0675">Receptor</keyword>
<evidence type="ECO:0000256" key="12">
    <source>
        <dbReference type="RuleBase" id="RU000688"/>
    </source>
</evidence>
<accession>A0ABM1ZEC1</accession>
<dbReference type="PANTHER" id="PTHR24243:SF233">
    <property type="entry name" value="THYROTROPIN-RELEASING HORMONE RECEPTOR"/>
    <property type="match status" value="1"/>
</dbReference>
<evidence type="ECO:0000256" key="14">
    <source>
        <dbReference type="SAM" id="Phobius"/>
    </source>
</evidence>
<keyword evidence="7 12" id="KW-0297">G-protein coupled receptor</keyword>
<feature type="transmembrane region" description="Helical" evidence="14">
    <location>
        <begin position="47"/>
        <end position="67"/>
    </location>
</feature>
<reference evidence="17" key="1">
    <citation type="journal article" date="2015" name="Proc. Natl. Acad. Sci. U.S.A.">
        <title>Genome sequence of the Asian Tiger mosquito, Aedes albopictus, reveals insights into its biology, genetics, and evolution.</title>
        <authorList>
            <person name="Chen X.G."/>
            <person name="Jiang X."/>
            <person name="Gu J."/>
            <person name="Xu M."/>
            <person name="Wu Y."/>
            <person name="Deng Y."/>
            <person name="Zhang C."/>
            <person name="Bonizzoni M."/>
            <person name="Dermauw W."/>
            <person name="Vontas J."/>
            <person name="Armbruster P."/>
            <person name="Huang X."/>
            <person name="Yang Y."/>
            <person name="Zhang H."/>
            <person name="He W."/>
            <person name="Peng H."/>
            <person name="Liu Y."/>
            <person name="Wu K."/>
            <person name="Chen J."/>
            <person name="Lirakis M."/>
            <person name="Topalis P."/>
            <person name="Van Leeuwen T."/>
            <person name="Hall A.B."/>
            <person name="Jiang X."/>
            <person name="Thorpe C."/>
            <person name="Mueller R.L."/>
            <person name="Sun C."/>
            <person name="Waterhouse R.M."/>
            <person name="Yan G."/>
            <person name="Tu Z.J."/>
            <person name="Fang X."/>
            <person name="James A.A."/>
        </authorList>
    </citation>
    <scope>NUCLEOTIDE SEQUENCE [LARGE SCALE GENOMIC DNA]</scope>
    <source>
        <strain evidence="17">Foshan</strain>
    </source>
</reference>
<feature type="transmembrane region" description="Helical" evidence="14">
    <location>
        <begin position="128"/>
        <end position="150"/>
    </location>
</feature>
<dbReference type="Proteomes" id="UP000069940">
    <property type="component" value="Unassembled WGS sequence"/>
</dbReference>
<evidence type="ECO:0000256" key="4">
    <source>
        <dbReference type="ARBA" id="ARBA00018873"/>
    </source>
</evidence>
<dbReference type="CDD" id="cd14997">
    <property type="entry name" value="7tmA_ETH-R"/>
    <property type="match status" value="1"/>
</dbReference>
<dbReference type="EnsemblMetazoa" id="AALFPA23_017631.R25839">
    <property type="protein sequence ID" value="AALFPA23_017631.P25839"/>
    <property type="gene ID" value="AALFPA23_017631"/>
</dbReference>
<reference evidence="16" key="2">
    <citation type="submission" date="2025-05" db="UniProtKB">
        <authorList>
            <consortium name="EnsemblMetazoa"/>
        </authorList>
    </citation>
    <scope>IDENTIFICATION</scope>
    <source>
        <strain evidence="16">Foshan</strain>
    </source>
</reference>
<dbReference type="InterPro" id="IPR002120">
    <property type="entry name" value="TRH_rcpt_1"/>
</dbReference>
<keyword evidence="5 12" id="KW-0812">Transmembrane</keyword>
<feature type="region of interest" description="Disordered" evidence="13">
    <location>
        <begin position="458"/>
        <end position="478"/>
    </location>
</feature>
<dbReference type="PROSITE" id="PS00237">
    <property type="entry name" value="G_PROTEIN_RECEP_F1_1"/>
    <property type="match status" value="1"/>
</dbReference>
<sequence length="573" mass="63863">MPQIPEYIRATSMVFCIIIMCLGVIGNIMVPIVILKTKDMRNSTNIFLTNLSIADLLVLLVCTPTVLVEVNSPPEVWVLGEEMCKAVPFVELTVAHASVLTILAISFERYYAICEPLKAGYVCTKARALMICLAAWTVAAILTSPILLFAEYSVEEYPDGSRAPVCLTKASNVWTVTFFLMTISLFFLLPLVILVVLYAIIAKNLIASNNSRIKIRLSKPELSYKARKQVVLMLGAVVLAFFTCLLPFRMLTLWIIMVSEETFQKLGVEKYYNLLYFSRIMLYLNSAVNPILYNLMSSKFRKGFLRLCRCTSLWRHPLRRRGGKVRGRSATFTTTTTSSYLASSSIRKSSEKYTLSLDDLRFQQLPLCPNGIPLATADSGDPRGKDASSIVVAVSDDDEEPFQLSRFYRMNLLRQYSTPLLPCYGDRGASLPSTTEPSSGINSNKSVESAVKRQFNVTFKETERRKNNNNDSSTGNGEVILVEPGSAWGNLFNPWKLKFIRQPTTTTMMPQEQRPYDSRVATDKTAAAIIGVDRRGLPAMGPRTKKQMSLDESLLAAHGKHCSVESGSATNDV</sequence>
<evidence type="ECO:0000256" key="5">
    <source>
        <dbReference type="ARBA" id="ARBA00022692"/>
    </source>
</evidence>
<evidence type="ECO:0000256" key="9">
    <source>
        <dbReference type="ARBA" id="ARBA00023170"/>
    </source>
</evidence>
<feature type="transmembrane region" description="Helical" evidence="14">
    <location>
        <begin position="230"/>
        <end position="256"/>
    </location>
</feature>
<evidence type="ECO:0000256" key="10">
    <source>
        <dbReference type="ARBA" id="ARBA00023224"/>
    </source>
</evidence>
<feature type="transmembrane region" description="Helical" evidence="14">
    <location>
        <begin position="87"/>
        <end position="107"/>
    </location>
</feature>
<dbReference type="Gene3D" id="1.20.1070.10">
    <property type="entry name" value="Rhodopsin 7-helix transmembrane proteins"/>
    <property type="match status" value="1"/>
</dbReference>
<evidence type="ECO:0000256" key="6">
    <source>
        <dbReference type="ARBA" id="ARBA00022989"/>
    </source>
</evidence>
<dbReference type="PRINTS" id="PR01846">
    <property type="entry name" value="TRHRFAMILY"/>
</dbReference>
<keyword evidence="8 14" id="KW-0472">Membrane</keyword>
<evidence type="ECO:0000256" key="11">
    <source>
        <dbReference type="ARBA" id="ARBA00032251"/>
    </source>
</evidence>
<evidence type="ECO:0000313" key="17">
    <source>
        <dbReference type="Proteomes" id="UP000069940"/>
    </source>
</evidence>
<comment type="function">
    <text evidence="1">Receptor for thyrotropin-releasing hormone (TRH). Upon ligand binding, this G-protein-coupled receptor triggers activation of the phosphatidylinositol (IP3)-calcium-protein kinase C (PKC) pathway.</text>
</comment>
<comment type="similarity">
    <text evidence="3 12">Belongs to the G-protein coupled receptor 1 family.</text>
</comment>
<comment type="subcellular location">
    <subcellularLocation>
        <location evidence="2">Membrane</location>
        <topology evidence="2">Multi-pass membrane protein</topology>
    </subcellularLocation>
</comment>
<dbReference type="PRINTS" id="PR00237">
    <property type="entry name" value="GPCRRHODOPSN"/>
</dbReference>
<keyword evidence="10 12" id="KW-0807">Transducer</keyword>
<evidence type="ECO:0000256" key="3">
    <source>
        <dbReference type="ARBA" id="ARBA00010663"/>
    </source>
</evidence>
<evidence type="ECO:0000256" key="13">
    <source>
        <dbReference type="SAM" id="MobiDB-lite"/>
    </source>
</evidence>
<dbReference type="PANTHER" id="PTHR24243">
    <property type="entry name" value="G-PROTEIN COUPLED RECEPTOR"/>
    <property type="match status" value="1"/>
</dbReference>
<keyword evidence="6 14" id="KW-1133">Transmembrane helix</keyword>
<organism evidence="16 17">
    <name type="scientific">Aedes albopictus</name>
    <name type="common">Asian tiger mosquito</name>
    <name type="synonym">Stegomyia albopicta</name>
    <dbReference type="NCBI Taxonomy" id="7160"/>
    <lineage>
        <taxon>Eukaryota</taxon>
        <taxon>Metazoa</taxon>
        <taxon>Ecdysozoa</taxon>
        <taxon>Arthropoda</taxon>
        <taxon>Hexapoda</taxon>
        <taxon>Insecta</taxon>
        <taxon>Pterygota</taxon>
        <taxon>Neoptera</taxon>
        <taxon>Endopterygota</taxon>
        <taxon>Diptera</taxon>
        <taxon>Nematocera</taxon>
        <taxon>Culicoidea</taxon>
        <taxon>Culicidae</taxon>
        <taxon>Culicinae</taxon>
        <taxon>Aedini</taxon>
        <taxon>Aedes</taxon>
        <taxon>Stegomyia</taxon>
    </lineage>
</organism>
<evidence type="ECO:0000256" key="7">
    <source>
        <dbReference type="ARBA" id="ARBA00023040"/>
    </source>
</evidence>
<evidence type="ECO:0000256" key="2">
    <source>
        <dbReference type="ARBA" id="ARBA00004141"/>
    </source>
</evidence>
<dbReference type="InterPro" id="IPR000276">
    <property type="entry name" value="GPCR_Rhodpsn"/>
</dbReference>
<evidence type="ECO:0000256" key="1">
    <source>
        <dbReference type="ARBA" id="ARBA00004100"/>
    </source>
</evidence>
<dbReference type="RefSeq" id="XP_029712704.2">
    <property type="nucleotide sequence ID" value="XM_029856844.2"/>
</dbReference>
<dbReference type="InterPro" id="IPR017452">
    <property type="entry name" value="GPCR_Rhodpsn_7TM"/>
</dbReference>
<dbReference type="SUPFAM" id="SSF81321">
    <property type="entry name" value="Family A G protein-coupled receptor-like"/>
    <property type="match status" value="1"/>
</dbReference>
<dbReference type="Pfam" id="PF00001">
    <property type="entry name" value="7tm_1"/>
    <property type="match status" value="1"/>
</dbReference>
<proteinExistence type="inferred from homology"/>
<protein>
    <recommendedName>
        <fullName evidence="4">Thyrotropin-releasing hormone receptor</fullName>
    </recommendedName>
    <alternativeName>
        <fullName evidence="11">Thyroliberin receptor</fullName>
    </alternativeName>
</protein>
<feature type="domain" description="G-protein coupled receptors family 1 profile" evidence="15">
    <location>
        <begin position="26"/>
        <end position="293"/>
    </location>
</feature>
<name>A0ABM1ZEC1_AEDAL</name>
<feature type="transmembrane region" description="Helical" evidence="14">
    <location>
        <begin position="178"/>
        <end position="201"/>
    </location>
</feature>